<dbReference type="OrthoDB" id="10249433at2759"/>
<evidence type="ECO:0000256" key="2">
    <source>
        <dbReference type="SAM" id="Phobius"/>
    </source>
</evidence>
<protein>
    <submittedName>
        <fullName evidence="3">Uncharacterized protein</fullName>
    </submittedName>
</protein>
<feature type="region of interest" description="Disordered" evidence="1">
    <location>
        <begin position="597"/>
        <end position="642"/>
    </location>
</feature>
<feature type="transmembrane region" description="Helical" evidence="2">
    <location>
        <begin position="72"/>
        <end position="96"/>
    </location>
</feature>
<dbReference type="EMBL" id="JAAPAO010000064">
    <property type="protein sequence ID" value="KAF4674385.1"/>
    <property type="molecule type" value="Genomic_DNA"/>
</dbReference>
<dbReference type="GO" id="GO:0008474">
    <property type="term" value="F:palmitoyl-(protein) hydrolase activity"/>
    <property type="evidence" value="ECO:0007669"/>
    <property type="project" value="TreeGrafter"/>
</dbReference>
<dbReference type="SUPFAM" id="SSF53474">
    <property type="entry name" value="alpha/beta-Hydrolases"/>
    <property type="match status" value="1"/>
</dbReference>
<keyword evidence="4" id="KW-1185">Reference proteome</keyword>
<gene>
    <name evidence="3" type="ORF">FOL47_009294</name>
</gene>
<evidence type="ECO:0000313" key="4">
    <source>
        <dbReference type="Proteomes" id="UP000591131"/>
    </source>
</evidence>
<keyword evidence="2" id="KW-0812">Transmembrane</keyword>
<name>A0A7J6MS23_PERCH</name>
<dbReference type="GO" id="GO:0016020">
    <property type="term" value="C:membrane"/>
    <property type="evidence" value="ECO:0007669"/>
    <property type="project" value="TreeGrafter"/>
</dbReference>
<proteinExistence type="predicted"/>
<dbReference type="PANTHER" id="PTHR12277:SF81">
    <property type="entry name" value="PROTEIN ABHD13"/>
    <property type="match status" value="1"/>
</dbReference>
<reference evidence="3 4" key="1">
    <citation type="submission" date="2020-04" db="EMBL/GenBank/DDBJ databases">
        <title>Perkinsus chesapeaki whole genome sequence.</title>
        <authorList>
            <person name="Bogema D.R."/>
        </authorList>
    </citation>
    <scope>NUCLEOTIDE SEQUENCE [LARGE SCALE GENOMIC DNA]</scope>
    <source>
        <strain evidence="3">ATCC PRA-425</strain>
    </source>
</reference>
<accession>A0A7J6MS23</accession>
<dbReference type="Proteomes" id="UP000591131">
    <property type="component" value="Unassembled WGS sequence"/>
</dbReference>
<keyword evidence="2" id="KW-1133">Transmembrane helix</keyword>
<keyword evidence="2" id="KW-0472">Membrane</keyword>
<dbReference type="AlphaFoldDB" id="A0A7J6MS23"/>
<evidence type="ECO:0000256" key="1">
    <source>
        <dbReference type="SAM" id="MobiDB-lite"/>
    </source>
</evidence>
<feature type="compositionally biased region" description="Polar residues" evidence="1">
    <location>
        <begin position="599"/>
        <end position="613"/>
    </location>
</feature>
<evidence type="ECO:0000313" key="3">
    <source>
        <dbReference type="EMBL" id="KAF4674385.1"/>
    </source>
</evidence>
<sequence length="936" mass="104412">MSLYLDRAHQRAVSFLRYHTGHLRYKWHQLNRIVKELKEESPWLLVVIIVILTVLLVNFIFVTWIACKFIPLWLTLFLQLIALWFIVKFVALALVFPGSTLLWRRRTEAAYCEEFSNQCVPLFDDLRAFLDNRCTRPEQATRPQTAVFMIEGLLRNFDDQTNNLGVTLTEDQQELRDALKELSDWMQATRLEVGGSKKMSFKEYMCRGEFAHHWVKFDKTKHDLARPMEALRDCDRLLGSDDDSETVLSNLRKSFKPQLLGSLYHLRSELINRYHARSFTAEKLDGVYIPSYRQQSLPESSPESGAHLLENKVIVWCNPNAGYYECAVYQHEWLDFYLGLGYGVVLWNYRGFGASKGLCTPGSLCADSETIMQWVATQGAKRGPGFVQRVGVHGRSIGGVTACHFGKVYDRPRPGLKLDFVVADRSFRTLEATARSTFGNWAAMALRLTGTTAHNVDNFLAIHDTPKILMCDPRDTIIPEDANLRTGVAARLVGDLPPELRISAVSRRTLYEASLALAYLTRFLSLIGVDESSESDETSIEELLFILGRSRDDRISTIAGLGASHHRSSSFTSCEDAPTRSAHTTGRYIQLQELGGSAAANSDGSPSSGISDQEANHRPPPQLTQRGRSIEMVTPTDDTPAASIGTYTVEELSSSVTPYLAEMKEILNIIRSRLDAGGQPLADIGTGELPDYRDSSSEHWALTEWLDKMQVWGSLTPIPDDAISVRVKACPYYPRVAEDYARETSRISGALYGDSGVDSMSITPFALLRWHREQAALAVANFSEELSRVVQKMRSAVEHSSATSGTVPAPVAAALWAAMSLENLLVEVRRGFLGQECPNAPAALASSTSTAFTLCPCMFADLETNLTAEDHRLALYDCPVQTGDCWCVHIHCGHNDTLSKVEERELRMHVRYAMSISAGQDDSDQQHQQDGGGLAE</sequence>
<dbReference type="PANTHER" id="PTHR12277">
    <property type="entry name" value="ALPHA/BETA HYDROLASE DOMAIN-CONTAINING PROTEIN"/>
    <property type="match status" value="1"/>
</dbReference>
<dbReference type="Gene3D" id="3.40.50.1820">
    <property type="entry name" value="alpha/beta hydrolase"/>
    <property type="match status" value="1"/>
</dbReference>
<dbReference type="InterPro" id="IPR029058">
    <property type="entry name" value="AB_hydrolase_fold"/>
</dbReference>
<feature type="transmembrane region" description="Helical" evidence="2">
    <location>
        <begin position="43"/>
        <end position="66"/>
    </location>
</feature>
<organism evidence="3 4">
    <name type="scientific">Perkinsus chesapeaki</name>
    <name type="common">Clam parasite</name>
    <name type="synonym">Perkinsus andrewsi</name>
    <dbReference type="NCBI Taxonomy" id="330153"/>
    <lineage>
        <taxon>Eukaryota</taxon>
        <taxon>Sar</taxon>
        <taxon>Alveolata</taxon>
        <taxon>Perkinsozoa</taxon>
        <taxon>Perkinsea</taxon>
        <taxon>Perkinsida</taxon>
        <taxon>Perkinsidae</taxon>
        <taxon>Perkinsus</taxon>
    </lineage>
</organism>
<comment type="caution">
    <text evidence="3">The sequence shown here is derived from an EMBL/GenBank/DDBJ whole genome shotgun (WGS) entry which is preliminary data.</text>
</comment>